<dbReference type="PANTHER" id="PTHR42847:SF4">
    <property type="entry name" value="ALKANESULFONATE MONOOXYGENASE-RELATED"/>
    <property type="match status" value="1"/>
</dbReference>
<evidence type="ECO:0000313" key="6">
    <source>
        <dbReference type="EMBL" id="CBK42399.1"/>
    </source>
</evidence>
<dbReference type="PANTHER" id="PTHR42847">
    <property type="entry name" value="ALKANESULFONATE MONOOXYGENASE"/>
    <property type="match status" value="1"/>
</dbReference>
<dbReference type="InterPro" id="IPR011251">
    <property type="entry name" value="Luciferase-like_dom"/>
</dbReference>
<dbReference type="InterPro" id="IPR050172">
    <property type="entry name" value="SsuD_RutA_monooxygenase"/>
</dbReference>
<dbReference type="OrthoDB" id="9814695at2"/>
<keyword evidence="2" id="KW-0288">FMN</keyword>
<dbReference type="GO" id="GO:0046306">
    <property type="term" value="P:alkanesulfonate catabolic process"/>
    <property type="evidence" value="ECO:0007669"/>
    <property type="project" value="TreeGrafter"/>
</dbReference>
<keyword evidence="4 6" id="KW-0503">Monooxygenase</keyword>
<dbReference type="EMBL" id="FP929003">
    <property type="protein sequence ID" value="CBK42399.1"/>
    <property type="molecule type" value="Genomic_DNA"/>
</dbReference>
<accession>D8PGL2</accession>
<protein>
    <submittedName>
        <fullName evidence="6">Putative Alkanesulfonate monooxygenase</fullName>
        <ecNumber evidence="6">1.14.14.5</ecNumber>
    </submittedName>
</protein>
<organism evidence="6 7">
    <name type="scientific">Nitrospira defluvii</name>
    <dbReference type="NCBI Taxonomy" id="330214"/>
    <lineage>
        <taxon>Bacteria</taxon>
        <taxon>Pseudomonadati</taxon>
        <taxon>Nitrospirota</taxon>
        <taxon>Nitrospiria</taxon>
        <taxon>Nitrospirales</taxon>
        <taxon>Nitrospiraceae</taxon>
        <taxon>Nitrospira</taxon>
    </lineage>
</organism>
<dbReference type="GO" id="GO:0008726">
    <property type="term" value="F:alkanesulfonate monooxygenase activity"/>
    <property type="evidence" value="ECO:0007669"/>
    <property type="project" value="UniProtKB-EC"/>
</dbReference>
<evidence type="ECO:0000256" key="4">
    <source>
        <dbReference type="ARBA" id="ARBA00023033"/>
    </source>
</evidence>
<proteinExistence type="predicted"/>
<gene>
    <name evidence="6" type="ORF">NIDE2693</name>
</gene>
<dbReference type="Proteomes" id="UP000001660">
    <property type="component" value="Chromosome"/>
</dbReference>
<keyword evidence="7" id="KW-1185">Reference proteome</keyword>
<name>D8PGL2_9BACT</name>
<dbReference type="EC" id="1.14.14.5" evidence="6"/>
<dbReference type="STRING" id="330214.NIDE2693"/>
<dbReference type="eggNOG" id="COG2141">
    <property type="taxonomic scope" value="Bacteria"/>
</dbReference>
<evidence type="ECO:0000256" key="3">
    <source>
        <dbReference type="ARBA" id="ARBA00023002"/>
    </source>
</evidence>
<keyword evidence="1" id="KW-0285">Flavoprotein</keyword>
<sequence>MKAHTFGDAVEVFATSPQSAESTTDAYLKEVIEIAQWSEQEGCTGTLVYTDNRLADPWLVAQIILQNTKTLCPLVAVQPLYMHPYAVAKMVSTLAFLHGRRVYLNMVAGGFAYDLKTLKDTTPHDKRYDRLREYTHIIKALLSGGAVTFQGEYYAVDNLRLTPVLPPELFPGIFLSGSSEAGLDCCRALGATAIKYPKAPNEEMNALDGLEKAGIRIGVIARPEEDVAWNVAYKRFPEDRKGQLAHQLTMKVSDSLWHKQLSDLAESTTVDRNPYWLVPFQNYKTFCPYLVGGYETVAREIARYIGAGYRSFILDIPPDKEELRHTGVAFQQAWAMAEKG</sequence>
<evidence type="ECO:0000256" key="2">
    <source>
        <dbReference type="ARBA" id="ARBA00022643"/>
    </source>
</evidence>
<dbReference type="Gene3D" id="3.20.20.30">
    <property type="entry name" value="Luciferase-like domain"/>
    <property type="match status" value="1"/>
</dbReference>
<keyword evidence="3 6" id="KW-0560">Oxidoreductase</keyword>
<reference evidence="6 7" key="1">
    <citation type="journal article" date="2010" name="Proc. Natl. Acad. Sci. U.S.A.">
        <title>A Nitrospira metagenome illuminates the physiology and evolution of globally important nitrite-oxidizing bacteria.</title>
        <authorList>
            <person name="Lucker S."/>
            <person name="Wagner M."/>
            <person name="Maixner F."/>
            <person name="Pelletier E."/>
            <person name="Koch H."/>
            <person name="Vacherie B."/>
            <person name="Rattei T."/>
            <person name="Sinninghe Damste J."/>
            <person name="Spieck E."/>
            <person name="Le Paslier D."/>
            <person name="Daims H."/>
        </authorList>
    </citation>
    <scope>NUCLEOTIDE SEQUENCE [LARGE SCALE GENOMIC DNA]</scope>
</reference>
<dbReference type="HOGENOM" id="CLU_027853_1_0_0"/>
<dbReference type="InterPro" id="IPR036661">
    <property type="entry name" value="Luciferase-like_sf"/>
</dbReference>
<dbReference type="Pfam" id="PF00296">
    <property type="entry name" value="Bac_luciferase"/>
    <property type="match status" value="1"/>
</dbReference>
<dbReference type="KEGG" id="nde:NIDE2693"/>
<evidence type="ECO:0000313" key="7">
    <source>
        <dbReference type="Proteomes" id="UP000001660"/>
    </source>
</evidence>
<dbReference type="AlphaFoldDB" id="D8PGL2"/>
<evidence type="ECO:0000256" key="1">
    <source>
        <dbReference type="ARBA" id="ARBA00022630"/>
    </source>
</evidence>
<dbReference type="SUPFAM" id="SSF51679">
    <property type="entry name" value="Bacterial luciferase-like"/>
    <property type="match status" value="1"/>
</dbReference>
<feature type="domain" description="Luciferase-like" evidence="5">
    <location>
        <begin position="12"/>
        <end position="308"/>
    </location>
</feature>
<evidence type="ECO:0000259" key="5">
    <source>
        <dbReference type="Pfam" id="PF00296"/>
    </source>
</evidence>